<reference evidence="2" key="2">
    <citation type="journal article" date="2006" name="J. Gen. Plant Pathol.">
        <title>Sequence analysis of the genome of OP2, a lytic bacteriophage of Xanthomonas oryzae pv. oryzae..</title>
        <authorList>
            <person name="Inoue Y."/>
            <person name="Matsuura T."/>
            <person name="Ohara T."/>
            <person name="Azegami K."/>
        </authorList>
    </citation>
    <scope>NUCLEOTIDE SEQUENCE [LARGE SCALE GENOMIC DNA]</scope>
</reference>
<dbReference type="Proteomes" id="UP000001238">
    <property type="component" value="Segment"/>
</dbReference>
<evidence type="ECO:0000313" key="2">
    <source>
        <dbReference type="Proteomes" id="UP000001238"/>
    </source>
</evidence>
<dbReference type="RefSeq" id="YP_453669.1">
    <property type="nucleotide sequence ID" value="NC_007710.1"/>
</dbReference>
<protein>
    <submittedName>
        <fullName evidence="1">Uncharacterized protein</fullName>
    </submittedName>
</protein>
<organism evidence="1 2">
    <name type="scientific">Xanthomonas phage OP2</name>
    <dbReference type="NCBI Taxonomy" id="331627"/>
    <lineage>
        <taxon>Viruses</taxon>
        <taxon>Duplodnaviria</taxon>
        <taxon>Heunggongvirae</taxon>
        <taxon>Uroviricota</taxon>
        <taxon>Caudoviricetes</taxon>
        <taxon>Kantovirinae</taxon>
        <taxon>Tsukubavirus</taxon>
        <taxon>Tsukubavirus OP2</taxon>
    </lineage>
</organism>
<reference evidence="1 2" key="1">
    <citation type="journal article" date="2006" name="J. Gen. Plant Pathol.">
        <title>Sequence analysis of the genome of OP2, a lytic bacteriophage of Xanthomonas oryzae pv. oryzae.</title>
        <authorList>
            <person name="Inoue Y."/>
            <person name="Matsuura T."/>
            <person name="Ohara T."/>
            <person name="Azegami K."/>
        </authorList>
    </citation>
    <scope>NUCLEOTIDE SEQUENCE [LARGE SCALE GENOMIC DNA]</scope>
</reference>
<dbReference type="KEGG" id="vg:5142570"/>
<dbReference type="EMBL" id="AP008986">
    <property type="protein sequence ID" value="BAE72816.1"/>
    <property type="molecule type" value="Genomic_DNA"/>
</dbReference>
<dbReference type="GeneID" id="5142570"/>
<proteinExistence type="predicted"/>
<sequence length="92" mass="10696">MVRRPWAHRRITQIGTVAGYRSHHNTRGTAMKPDWKDAPEWARYLAMDNDGVWVWYAVEPHYVVDTGRWASDGEEYIPRSSVAPTTLEKRPS</sequence>
<evidence type="ECO:0000313" key="1">
    <source>
        <dbReference type="EMBL" id="BAE72816.1"/>
    </source>
</evidence>
<keyword evidence="2" id="KW-1185">Reference proteome</keyword>
<accession>Q2NP80</accession>
<name>Q2NP80_9CAUD</name>
<dbReference type="OrthoDB" id="40907at10239"/>